<proteinExistence type="predicted"/>
<dbReference type="Pfam" id="PF06046">
    <property type="entry name" value="Sec6"/>
    <property type="match status" value="1"/>
</dbReference>
<dbReference type="OrthoDB" id="190098at2759"/>
<gene>
    <name evidence="3" type="primary">LOC115477102</name>
</gene>
<accession>A0A6P7YX94</accession>
<dbReference type="GeneID" id="115477102"/>
<dbReference type="PANTHER" id="PTHR21292">
    <property type="entry name" value="EXOCYST COMPLEX COMPONENT SEC6-RELATED"/>
    <property type="match status" value="1"/>
</dbReference>
<feature type="compositionally biased region" description="Polar residues" evidence="1">
    <location>
        <begin position="76"/>
        <end position="85"/>
    </location>
</feature>
<feature type="region of interest" description="Disordered" evidence="1">
    <location>
        <begin position="1"/>
        <end position="86"/>
    </location>
</feature>
<organism evidence="2 3">
    <name type="scientific">Microcaecilia unicolor</name>
    <dbReference type="NCBI Taxonomy" id="1415580"/>
    <lineage>
        <taxon>Eukaryota</taxon>
        <taxon>Metazoa</taxon>
        <taxon>Chordata</taxon>
        <taxon>Craniata</taxon>
        <taxon>Vertebrata</taxon>
        <taxon>Euteleostomi</taxon>
        <taxon>Amphibia</taxon>
        <taxon>Gymnophiona</taxon>
        <taxon>Siphonopidae</taxon>
        <taxon>Microcaecilia</taxon>
    </lineage>
</organism>
<dbReference type="GO" id="GO:0000149">
    <property type="term" value="F:SNARE binding"/>
    <property type="evidence" value="ECO:0007669"/>
    <property type="project" value="TreeGrafter"/>
</dbReference>
<dbReference type="InterPro" id="IPR010326">
    <property type="entry name" value="EXOC3/Sec6"/>
</dbReference>
<evidence type="ECO:0000313" key="3">
    <source>
        <dbReference type="RefSeq" id="XP_030069578.1"/>
    </source>
</evidence>
<feature type="compositionally biased region" description="Basic and acidic residues" evidence="1">
    <location>
        <begin position="1"/>
        <end position="18"/>
    </location>
</feature>
<sequence length="619" mass="71717">MAENGRDGELKEYSEPRSGETSPGDECDHYEDNSPALKDQFRKKEKTNMRRSLRERFSSFRLSNRNSRAEKEVEGQSASDKTSLKTAECEPAGTEEIIRKRPLSVMQIHELIQHNKIQEAFSSIKLLEDELLAESNSKKYERDDTGYYRKAKDVNMLYDCLFGKMKSIIEDALGEATCDGQLIASVVEVIKEEEIAHNVPERGAATSESNGLLGMPKKWKALWRQSVIKSITKRIHSVPIQLKEENKSWLATHLHDLKANVSQDLSKIKHSVKNYYPEDYNVCDLYVENYHSAISSHLQENIINKSVDFEELYDLLDWVINTYFSEDFMGNPALKPEVNIESLPPLLEPHVLEKLKADYRKSLMEKVSKYWEKILEIEMESWNREEEPKREGVRNQGCYCLPMYIDIQQMIEHHVRRSEKICKDLERSALQICLEGLQQFIKRLENEFMDWDEKNSSPMSVPYMIVYINSLLELRTDTKKGDASDLEQRTVDILTMAIKNFREYFFNRLKQQTRPHFRQLLTIKWISSTEAFDTVKESIRMASQPVKYLKQPFNKQIVCLVGWLSGQILIVLKVAPVLIVGAAQEKLPISADATVVLIKFNLALLDLKQFEASVWHCVL</sequence>
<dbReference type="FunCoup" id="A0A6P7YX94">
    <property type="interactions" value="8"/>
</dbReference>
<evidence type="ECO:0000256" key="1">
    <source>
        <dbReference type="SAM" id="MobiDB-lite"/>
    </source>
</evidence>
<evidence type="ECO:0000313" key="2">
    <source>
        <dbReference type="Proteomes" id="UP000515156"/>
    </source>
</evidence>
<dbReference type="RefSeq" id="XP_030069578.1">
    <property type="nucleotide sequence ID" value="XM_030213718.1"/>
</dbReference>
<dbReference type="Proteomes" id="UP000515156">
    <property type="component" value="Chromosome 9"/>
</dbReference>
<feature type="compositionally biased region" description="Basic and acidic residues" evidence="1">
    <location>
        <begin position="39"/>
        <end position="58"/>
    </location>
</feature>
<name>A0A6P7YX94_9AMPH</name>
<keyword evidence="2" id="KW-1185">Reference proteome</keyword>
<dbReference type="InParanoid" id="A0A6P7YX94"/>
<dbReference type="PANTHER" id="PTHR21292:SF14">
    <property type="entry name" value="EXOCYST COMPLEX COMPONENT 3-LIKE PROTEIN 4"/>
    <property type="match status" value="1"/>
</dbReference>
<dbReference type="Gene3D" id="1.10.357.50">
    <property type="match status" value="1"/>
</dbReference>
<protein>
    <submittedName>
        <fullName evidence="3">Exocyst complex component 3-like protein 4</fullName>
    </submittedName>
</protein>
<reference evidence="3" key="1">
    <citation type="submission" date="2025-08" db="UniProtKB">
        <authorList>
            <consortium name="RefSeq"/>
        </authorList>
    </citation>
    <scope>IDENTIFICATION</scope>
</reference>
<dbReference type="GO" id="GO:0000145">
    <property type="term" value="C:exocyst"/>
    <property type="evidence" value="ECO:0007669"/>
    <property type="project" value="InterPro"/>
</dbReference>
<dbReference type="GO" id="GO:0006887">
    <property type="term" value="P:exocytosis"/>
    <property type="evidence" value="ECO:0007669"/>
    <property type="project" value="InterPro"/>
</dbReference>
<dbReference type="AlphaFoldDB" id="A0A6P7YX94"/>
<dbReference type="GO" id="GO:0051601">
    <property type="term" value="P:exocyst localization"/>
    <property type="evidence" value="ECO:0007669"/>
    <property type="project" value="TreeGrafter"/>
</dbReference>
<dbReference type="KEGG" id="muo:115477102"/>